<dbReference type="RefSeq" id="WP_160632877.1">
    <property type="nucleotide sequence ID" value="NZ_WWNE01000006.1"/>
</dbReference>
<dbReference type="EMBL" id="WWNE01000006">
    <property type="protein sequence ID" value="NBG65923.1"/>
    <property type="molecule type" value="Genomic_DNA"/>
</dbReference>
<dbReference type="SUPFAM" id="SSF52833">
    <property type="entry name" value="Thioredoxin-like"/>
    <property type="match status" value="1"/>
</dbReference>
<keyword evidence="3" id="KW-1185">Reference proteome</keyword>
<dbReference type="InterPro" id="IPR036249">
    <property type="entry name" value="Thioredoxin-like_sf"/>
</dbReference>
<gene>
    <name evidence="2" type="ORF">GQN54_07310</name>
</gene>
<evidence type="ECO:0000313" key="2">
    <source>
        <dbReference type="EMBL" id="NBG65923.1"/>
    </source>
</evidence>
<dbReference type="AlphaFoldDB" id="A0A6N9NJ25"/>
<dbReference type="InterPro" id="IPR012336">
    <property type="entry name" value="Thioredoxin-like_fold"/>
</dbReference>
<evidence type="ECO:0000313" key="3">
    <source>
        <dbReference type="Proteomes" id="UP000470771"/>
    </source>
</evidence>
<name>A0A6N9NJ25_9FLAO</name>
<protein>
    <recommendedName>
        <fullName evidence="1">Thioredoxin-like fold domain-containing protein</fullName>
    </recommendedName>
</protein>
<evidence type="ECO:0000259" key="1">
    <source>
        <dbReference type="Pfam" id="PF13905"/>
    </source>
</evidence>
<dbReference type="Pfam" id="PF13905">
    <property type="entry name" value="Thioredoxin_8"/>
    <property type="match status" value="1"/>
</dbReference>
<reference evidence="2 3" key="1">
    <citation type="submission" date="2019-12" db="EMBL/GenBank/DDBJ databases">
        <authorList>
            <person name="Zhao J."/>
        </authorList>
    </citation>
    <scope>NUCLEOTIDE SEQUENCE [LARGE SCALE GENOMIC DNA]</scope>
    <source>
        <strain evidence="2 3">S-15</strain>
    </source>
</reference>
<comment type="caution">
    <text evidence="2">The sequence shown here is derived from an EMBL/GenBank/DDBJ whole genome shotgun (WGS) entry which is preliminary data.</text>
</comment>
<dbReference type="Gene3D" id="3.40.30.10">
    <property type="entry name" value="Glutaredoxin"/>
    <property type="match status" value="1"/>
</dbReference>
<sequence>MPVSLMKIIVSVFFILFSTPWLLAQNGSGFSSNNEKKVGMMQQALNGEFLLPFRMINLDADDIDFAEFYGKTVVINVWSTWSKPAVNLIHSFDSISKTLANDSLVFIKISVDHNLDDWFTYSDTLPLSNNHYWVGDSYRNSIMWFTLESVELSQTENIIVSNLPKFVIIRPDGSIKNNNASAPNLPDFVVEVLE</sequence>
<accession>A0A6N9NJ25</accession>
<feature type="domain" description="Thioredoxin-like fold" evidence="1">
    <location>
        <begin position="70"/>
        <end position="175"/>
    </location>
</feature>
<organism evidence="2 3">
    <name type="scientific">Acidiluteibacter ferrifornacis</name>
    <dbReference type="NCBI Taxonomy" id="2692424"/>
    <lineage>
        <taxon>Bacteria</taxon>
        <taxon>Pseudomonadati</taxon>
        <taxon>Bacteroidota</taxon>
        <taxon>Flavobacteriia</taxon>
        <taxon>Flavobacteriales</taxon>
        <taxon>Cryomorphaceae</taxon>
        <taxon>Acidiluteibacter</taxon>
    </lineage>
</organism>
<proteinExistence type="predicted"/>
<dbReference type="Proteomes" id="UP000470771">
    <property type="component" value="Unassembled WGS sequence"/>
</dbReference>